<dbReference type="PANTHER" id="PTHR13097:SF7">
    <property type="entry name" value="GENERAL TRANSCRIPTION FACTOR IIE SUBUNIT 1"/>
    <property type="match status" value="1"/>
</dbReference>
<dbReference type="GO" id="GO:0005673">
    <property type="term" value="C:transcription factor TFIIE complex"/>
    <property type="evidence" value="ECO:0007669"/>
    <property type="project" value="TreeGrafter"/>
</dbReference>
<dbReference type="SUPFAM" id="SSF46785">
    <property type="entry name" value="Winged helix' DNA-binding domain"/>
    <property type="match status" value="1"/>
</dbReference>
<dbReference type="InterPro" id="IPR024550">
    <property type="entry name" value="TFIIEa/SarR/Rpc3_HTH_dom"/>
</dbReference>
<name>U4LC65_PYROM</name>
<keyword evidence="6" id="KW-0396">Initiation factor</keyword>
<evidence type="ECO:0000256" key="1">
    <source>
        <dbReference type="ARBA" id="ARBA00008947"/>
    </source>
</evidence>
<comment type="similarity">
    <text evidence="1">Belongs to the TFIIE alpha subunit family.</text>
</comment>
<evidence type="ECO:0000256" key="2">
    <source>
        <dbReference type="ARBA" id="ARBA00023015"/>
    </source>
</evidence>
<evidence type="ECO:0000256" key="4">
    <source>
        <dbReference type="SAM" id="MobiDB-lite"/>
    </source>
</evidence>
<feature type="compositionally biased region" description="Acidic residues" evidence="4">
    <location>
        <begin position="393"/>
        <end position="406"/>
    </location>
</feature>
<dbReference type="InterPro" id="IPR017919">
    <property type="entry name" value="TFIIE/TFIIEa_HTH"/>
</dbReference>
<accession>U4LC65</accession>
<keyword evidence="3" id="KW-0804">Transcription</keyword>
<dbReference type="InterPro" id="IPR036390">
    <property type="entry name" value="WH_DNA-bd_sf"/>
</dbReference>
<feature type="region of interest" description="Disordered" evidence="4">
    <location>
        <begin position="330"/>
        <end position="406"/>
    </location>
</feature>
<evidence type="ECO:0000313" key="6">
    <source>
        <dbReference type="EMBL" id="CCX12013.1"/>
    </source>
</evidence>
<dbReference type="eggNOG" id="KOG2593">
    <property type="taxonomic scope" value="Eukaryota"/>
</dbReference>
<feature type="compositionally biased region" description="Acidic residues" evidence="4">
    <location>
        <begin position="337"/>
        <end position="361"/>
    </location>
</feature>
<evidence type="ECO:0000313" key="7">
    <source>
        <dbReference type="Proteomes" id="UP000018144"/>
    </source>
</evidence>
<dbReference type="STRING" id="1076935.U4LC65"/>
<evidence type="ECO:0000259" key="5">
    <source>
        <dbReference type="PROSITE" id="PS51344"/>
    </source>
</evidence>
<dbReference type="EMBL" id="HF935675">
    <property type="protein sequence ID" value="CCX12013.1"/>
    <property type="molecule type" value="Genomic_DNA"/>
</dbReference>
<dbReference type="InterPro" id="IPR039997">
    <property type="entry name" value="TFE"/>
</dbReference>
<dbReference type="PANTHER" id="PTHR13097">
    <property type="entry name" value="TRANSCRIPTION INITIATION FACTOR IIE, ALPHA SUBUNIT"/>
    <property type="match status" value="1"/>
</dbReference>
<reference evidence="6 7" key="1">
    <citation type="journal article" date="2013" name="PLoS Genet.">
        <title>The genome and development-dependent transcriptomes of Pyronema confluens: a window into fungal evolution.</title>
        <authorList>
            <person name="Traeger S."/>
            <person name="Altegoer F."/>
            <person name="Freitag M."/>
            <person name="Gabaldon T."/>
            <person name="Kempken F."/>
            <person name="Kumar A."/>
            <person name="Marcet-Houben M."/>
            <person name="Poggeler S."/>
            <person name="Stajich J.E."/>
            <person name="Nowrousian M."/>
        </authorList>
    </citation>
    <scope>NUCLEOTIDE SEQUENCE [LARGE SCALE GENOMIC DNA]</scope>
    <source>
        <strain evidence="7">CBS 100304</strain>
        <tissue evidence="6">Vegetative mycelium</tissue>
    </source>
</reference>
<sequence length="406" mass="45515">MDIAKSLVKCVARAFYDTRHILVLDALMIHNALRDDELARLLGLVTKDVHKLCGKLREDRMITVHSRPEQKDGQQRPVNRTYYYIEFRSVIDGIKYRVYQLAALVRKSVNNGADTKGYVCPHCNKRFALLDAVSLEQDDEGLFLCDRCQNPLVDDEESAETKLGHEKIQRMNRQIEKIERFLKEVDGVVIPFNDFDTAIANSVPVPRDKNQLPTATFVPVTAKKGEAAKVQQSIEISITSSEEKTTEELRAEQEKKKLQAEKNALPVWHTQSTVQPGAVTNAGIKEAAERAARERDGVGLARRELEVEEKAKGEEGGQGDAIAQYYAALAAEKAREEAEEADSSNEEEEEDDEDVDFEDLDISAPRTGSEEDDEGPAKRVKVEEAPVPAAEVKEEDSDEEVDFEDV</sequence>
<dbReference type="Gene3D" id="3.30.40.10">
    <property type="entry name" value="Zinc/RING finger domain, C3HC4 (zinc finger)"/>
    <property type="match status" value="1"/>
</dbReference>
<dbReference type="PROSITE" id="PS51344">
    <property type="entry name" value="HTH_TFE_IIE"/>
    <property type="match status" value="1"/>
</dbReference>
<feature type="compositionally biased region" description="Basic and acidic residues" evidence="4">
    <location>
        <begin position="375"/>
        <end position="384"/>
    </location>
</feature>
<proteinExistence type="inferred from homology"/>
<dbReference type="InterPro" id="IPR002853">
    <property type="entry name" value="TFIIE_asu"/>
</dbReference>
<dbReference type="SMART" id="SM00531">
    <property type="entry name" value="TFIIE"/>
    <property type="match status" value="1"/>
</dbReference>
<dbReference type="Pfam" id="PF02002">
    <property type="entry name" value="TFIIE_alpha"/>
    <property type="match status" value="1"/>
</dbReference>
<organism evidence="6 7">
    <name type="scientific">Pyronema omphalodes (strain CBS 100304)</name>
    <name type="common">Pyronema confluens</name>
    <dbReference type="NCBI Taxonomy" id="1076935"/>
    <lineage>
        <taxon>Eukaryota</taxon>
        <taxon>Fungi</taxon>
        <taxon>Dikarya</taxon>
        <taxon>Ascomycota</taxon>
        <taxon>Pezizomycotina</taxon>
        <taxon>Pezizomycetes</taxon>
        <taxon>Pezizales</taxon>
        <taxon>Pyronemataceae</taxon>
        <taxon>Pyronema</taxon>
    </lineage>
</organism>
<dbReference type="OrthoDB" id="361102at2759"/>
<evidence type="ECO:0000256" key="3">
    <source>
        <dbReference type="ARBA" id="ARBA00023163"/>
    </source>
</evidence>
<keyword evidence="7" id="KW-1185">Reference proteome</keyword>
<feature type="domain" description="HTH TFE/IIEalpha-type" evidence="5">
    <location>
        <begin position="4"/>
        <end position="95"/>
    </location>
</feature>
<dbReference type="OMA" id="DAIKWKV"/>
<dbReference type="SUPFAM" id="SSF57783">
    <property type="entry name" value="Zinc beta-ribbon"/>
    <property type="match status" value="1"/>
</dbReference>
<keyword evidence="2" id="KW-0805">Transcription regulation</keyword>
<dbReference type="Proteomes" id="UP000018144">
    <property type="component" value="Unassembled WGS sequence"/>
</dbReference>
<dbReference type="GO" id="GO:0003743">
    <property type="term" value="F:translation initiation factor activity"/>
    <property type="evidence" value="ECO:0007669"/>
    <property type="project" value="UniProtKB-KW"/>
</dbReference>
<dbReference type="InterPro" id="IPR013083">
    <property type="entry name" value="Znf_RING/FYVE/PHD"/>
</dbReference>
<dbReference type="GO" id="GO:0006367">
    <property type="term" value="P:transcription initiation at RNA polymerase II promoter"/>
    <property type="evidence" value="ECO:0007669"/>
    <property type="project" value="InterPro"/>
</dbReference>
<keyword evidence="6" id="KW-0648">Protein biosynthesis</keyword>
<protein>
    <submittedName>
        <fullName evidence="6">Similar to Transcription initiation factor IIE subunit alpha acc. no. Q9P3W1</fullName>
    </submittedName>
</protein>
<dbReference type="AlphaFoldDB" id="U4LC65"/>
<gene>
    <name evidence="6" type="ORF">PCON_11607</name>
</gene>